<gene>
    <name evidence="4" type="ORF">GDO81_000454</name>
</gene>
<feature type="compositionally biased region" description="Basic and acidic residues" evidence="1">
    <location>
        <begin position="103"/>
        <end position="114"/>
    </location>
</feature>
<comment type="caution">
    <text evidence="4">The sequence shown here is derived from an EMBL/GenBank/DDBJ whole genome shotgun (WGS) entry which is preliminary data.</text>
</comment>
<feature type="chain" id="PRO_5043372584" evidence="3">
    <location>
        <begin position="29"/>
        <end position="189"/>
    </location>
</feature>
<keyword evidence="5" id="KW-1185">Reference proteome</keyword>
<evidence type="ECO:0000313" key="4">
    <source>
        <dbReference type="EMBL" id="KAG8592296.1"/>
    </source>
</evidence>
<proteinExistence type="predicted"/>
<feature type="region of interest" description="Disordered" evidence="1">
    <location>
        <begin position="96"/>
        <end position="132"/>
    </location>
</feature>
<keyword evidence="2" id="KW-0812">Transmembrane</keyword>
<dbReference type="Proteomes" id="UP000824782">
    <property type="component" value="Unassembled WGS sequence"/>
</dbReference>
<reference evidence="4" key="1">
    <citation type="thesis" date="2020" institute="ProQuest LLC" country="789 East Eisenhower Parkway, Ann Arbor, MI, USA">
        <title>Comparative Genomics and Chromosome Evolution.</title>
        <authorList>
            <person name="Mudd A.B."/>
        </authorList>
    </citation>
    <scope>NUCLEOTIDE SEQUENCE</scope>
    <source>
        <strain evidence="4">237g6f4</strain>
        <tissue evidence="4">Blood</tissue>
    </source>
</reference>
<evidence type="ECO:0000313" key="5">
    <source>
        <dbReference type="Proteomes" id="UP000824782"/>
    </source>
</evidence>
<evidence type="ECO:0000256" key="3">
    <source>
        <dbReference type="SAM" id="SignalP"/>
    </source>
</evidence>
<sequence length="189" mass="20912">MRHEFGMTHMILLLYSLLLFLKISQVKGSTPHSNLNPTDIATVQDEQTDDSIGNTIAMLSHPQANTIPAPVVNLTENPQSRIGMNVTTEIYKKTSSSVLHGNKHTEESPTKDIPELTTQDKSTNKHGTKQSESQTNAGIIIGCFVVIFILLIICALIVILKKRKLNSYSFNQRNKSTETAEIPLNSVRA</sequence>
<dbReference type="AlphaFoldDB" id="A0AAV7D645"/>
<evidence type="ECO:0000256" key="1">
    <source>
        <dbReference type="SAM" id="MobiDB-lite"/>
    </source>
</evidence>
<keyword evidence="3" id="KW-0732">Signal</keyword>
<keyword evidence="2" id="KW-1133">Transmembrane helix</keyword>
<dbReference type="EMBL" id="WNYA01000001">
    <property type="protein sequence ID" value="KAG8592296.1"/>
    <property type="molecule type" value="Genomic_DNA"/>
</dbReference>
<protein>
    <submittedName>
        <fullName evidence="4">Uncharacterized protein</fullName>
    </submittedName>
</protein>
<keyword evidence="2" id="KW-0472">Membrane</keyword>
<accession>A0AAV7D645</accession>
<feature type="signal peptide" evidence="3">
    <location>
        <begin position="1"/>
        <end position="28"/>
    </location>
</feature>
<evidence type="ECO:0000256" key="2">
    <source>
        <dbReference type="SAM" id="Phobius"/>
    </source>
</evidence>
<feature type="transmembrane region" description="Helical" evidence="2">
    <location>
        <begin position="139"/>
        <end position="160"/>
    </location>
</feature>
<name>A0AAV7D645_ENGPU</name>
<organism evidence="4 5">
    <name type="scientific">Engystomops pustulosus</name>
    <name type="common">Tungara frog</name>
    <name type="synonym">Physalaemus pustulosus</name>
    <dbReference type="NCBI Taxonomy" id="76066"/>
    <lineage>
        <taxon>Eukaryota</taxon>
        <taxon>Metazoa</taxon>
        <taxon>Chordata</taxon>
        <taxon>Craniata</taxon>
        <taxon>Vertebrata</taxon>
        <taxon>Euteleostomi</taxon>
        <taxon>Amphibia</taxon>
        <taxon>Batrachia</taxon>
        <taxon>Anura</taxon>
        <taxon>Neobatrachia</taxon>
        <taxon>Hyloidea</taxon>
        <taxon>Leptodactylidae</taxon>
        <taxon>Leiuperinae</taxon>
        <taxon>Engystomops</taxon>
    </lineage>
</organism>